<dbReference type="PANTHER" id="PTHR32338">
    <property type="entry name" value="N-ACETYL-GAMMA-GLUTAMYL-PHOSPHATE REDUCTASE, CHLOROPLASTIC-RELATED-RELATED"/>
    <property type="match status" value="1"/>
</dbReference>
<dbReference type="SMART" id="SM00859">
    <property type="entry name" value="Semialdhyde_dh"/>
    <property type="match status" value="1"/>
</dbReference>
<evidence type="ECO:0000259" key="9">
    <source>
        <dbReference type="SMART" id="SM00859"/>
    </source>
</evidence>
<dbReference type="Gene3D" id="3.30.360.10">
    <property type="entry name" value="Dihydrodipicolinate Reductase, domain 2"/>
    <property type="match status" value="1"/>
</dbReference>
<dbReference type="Pfam" id="PF01118">
    <property type="entry name" value="Semialdhyde_dh"/>
    <property type="match status" value="1"/>
</dbReference>
<comment type="function">
    <text evidence="7">Catalyzes the NADPH-dependent reduction of N-acetyl-5-glutamyl phosphate to yield N-acetyl-L-glutamate 5-semialdehyde.</text>
</comment>
<dbReference type="Gene3D" id="3.40.50.720">
    <property type="entry name" value="NAD(P)-binding Rossmann-like Domain"/>
    <property type="match status" value="1"/>
</dbReference>
<dbReference type="UniPathway" id="UPA00068">
    <property type="reaction ID" value="UER00108"/>
</dbReference>
<comment type="catalytic activity">
    <reaction evidence="6 7">
        <text>N-acetyl-L-glutamate 5-semialdehyde + phosphate + NADP(+) = N-acetyl-L-glutamyl 5-phosphate + NADPH + H(+)</text>
        <dbReference type="Rhea" id="RHEA:21588"/>
        <dbReference type="ChEBI" id="CHEBI:15378"/>
        <dbReference type="ChEBI" id="CHEBI:29123"/>
        <dbReference type="ChEBI" id="CHEBI:43474"/>
        <dbReference type="ChEBI" id="CHEBI:57783"/>
        <dbReference type="ChEBI" id="CHEBI:57936"/>
        <dbReference type="ChEBI" id="CHEBI:58349"/>
        <dbReference type="EC" id="1.2.1.38"/>
    </reaction>
</comment>
<dbReference type="GO" id="GO:0003942">
    <property type="term" value="F:N-acetyl-gamma-glutamyl-phosphate reductase activity"/>
    <property type="evidence" value="ECO:0007669"/>
    <property type="project" value="UniProtKB-UniRule"/>
</dbReference>
<dbReference type="RefSeq" id="WP_006523520.1">
    <property type="nucleotide sequence ID" value="NC_021184.1"/>
</dbReference>
<dbReference type="GO" id="GO:0051287">
    <property type="term" value="F:NAD binding"/>
    <property type="evidence" value="ECO:0007669"/>
    <property type="project" value="InterPro"/>
</dbReference>
<dbReference type="SUPFAM" id="SSF51735">
    <property type="entry name" value="NAD(P)-binding Rossmann-fold domains"/>
    <property type="match status" value="1"/>
</dbReference>
<dbReference type="KEGG" id="dgi:Desgi_0451"/>
<comment type="similarity">
    <text evidence="7">Belongs to the NAGSA dehydrogenase family. Type 1 subfamily.</text>
</comment>
<dbReference type="CDD" id="cd17895">
    <property type="entry name" value="AGPR_1_N"/>
    <property type="match status" value="1"/>
</dbReference>
<organism evidence="10 11">
    <name type="scientific">Desulfoscipio gibsoniae DSM 7213</name>
    <dbReference type="NCBI Taxonomy" id="767817"/>
    <lineage>
        <taxon>Bacteria</taxon>
        <taxon>Bacillati</taxon>
        <taxon>Bacillota</taxon>
        <taxon>Clostridia</taxon>
        <taxon>Eubacteriales</taxon>
        <taxon>Desulfallaceae</taxon>
        <taxon>Desulfoscipio</taxon>
    </lineage>
</organism>
<dbReference type="Proteomes" id="UP000013520">
    <property type="component" value="Chromosome"/>
</dbReference>
<dbReference type="HAMAP" id="MF_00150">
    <property type="entry name" value="ArgC_type1"/>
    <property type="match status" value="1"/>
</dbReference>
<evidence type="ECO:0000256" key="6">
    <source>
        <dbReference type="ARBA" id="ARBA00050557"/>
    </source>
</evidence>
<proteinExistence type="inferred from homology"/>
<dbReference type="NCBIfam" id="TIGR01850">
    <property type="entry name" value="argC"/>
    <property type="match status" value="1"/>
</dbReference>
<dbReference type="FunFam" id="3.30.360.10:FF:000014">
    <property type="entry name" value="N-acetyl-gamma-glutamyl-phosphate reductase"/>
    <property type="match status" value="1"/>
</dbReference>
<keyword evidence="2 7" id="KW-0055">Arginine biosynthesis</keyword>
<keyword evidence="5 7" id="KW-0560">Oxidoreductase</keyword>
<dbReference type="EC" id="1.2.1.38" evidence="7"/>
<dbReference type="eggNOG" id="COG0002">
    <property type="taxonomic scope" value="Bacteria"/>
</dbReference>
<evidence type="ECO:0000256" key="7">
    <source>
        <dbReference type="HAMAP-Rule" id="MF_00150"/>
    </source>
</evidence>
<dbReference type="InterPro" id="IPR000534">
    <property type="entry name" value="Semialdehyde_DH_NAD-bd"/>
</dbReference>
<dbReference type="OrthoDB" id="9801289at2"/>
<comment type="subcellular location">
    <subcellularLocation>
        <location evidence="7">Cytoplasm</location>
    </subcellularLocation>
</comment>
<keyword evidence="4 7" id="KW-0521">NADP</keyword>
<dbReference type="PANTHER" id="PTHR32338:SF10">
    <property type="entry name" value="N-ACETYL-GAMMA-GLUTAMYL-PHOSPHATE REDUCTASE, CHLOROPLASTIC-RELATED"/>
    <property type="match status" value="1"/>
</dbReference>
<dbReference type="Pfam" id="PF22698">
    <property type="entry name" value="Semialdhyde_dhC_1"/>
    <property type="match status" value="1"/>
</dbReference>
<evidence type="ECO:0000256" key="2">
    <source>
        <dbReference type="ARBA" id="ARBA00022571"/>
    </source>
</evidence>
<evidence type="ECO:0000313" key="10">
    <source>
        <dbReference type="EMBL" id="AGL00026.1"/>
    </source>
</evidence>
<dbReference type="SUPFAM" id="SSF55347">
    <property type="entry name" value="Glyceraldehyde-3-phosphate dehydrogenase-like, C-terminal domain"/>
    <property type="match status" value="1"/>
</dbReference>
<dbReference type="InterPro" id="IPR036291">
    <property type="entry name" value="NAD(P)-bd_dom_sf"/>
</dbReference>
<evidence type="ECO:0000313" key="11">
    <source>
        <dbReference type="Proteomes" id="UP000013520"/>
    </source>
</evidence>
<accession>R4KK86</accession>
<name>R4KK86_9FIRM</name>
<evidence type="ECO:0000256" key="8">
    <source>
        <dbReference type="PROSITE-ProRule" id="PRU10010"/>
    </source>
</evidence>
<dbReference type="GO" id="GO:0006526">
    <property type="term" value="P:L-arginine biosynthetic process"/>
    <property type="evidence" value="ECO:0007669"/>
    <property type="project" value="UniProtKB-UniRule"/>
</dbReference>
<gene>
    <name evidence="7" type="primary">argC</name>
    <name evidence="10" type="ORF">Desgi_0451</name>
</gene>
<dbReference type="STRING" id="767817.Desgi_0451"/>
<keyword evidence="11" id="KW-1185">Reference proteome</keyword>
<dbReference type="InterPro" id="IPR023013">
    <property type="entry name" value="AGPR_AS"/>
</dbReference>
<dbReference type="HOGENOM" id="CLU_006384_0_1_9"/>
<dbReference type="InterPro" id="IPR050085">
    <property type="entry name" value="AGPR"/>
</dbReference>
<dbReference type="PROSITE" id="PS01224">
    <property type="entry name" value="ARGC"/>
    <property type="match status" value="1"/>
</dbReference>
<comment type="pathway">
    <text evidence="1 7">Amino-acid biosynthesis; L-arginine biosynthesis; N(2)-acetyl-L-ornithine from L-glutamate: step 3/4.</text>
</comment>
<sequence>MKIKVGIIGATGYAGAELVRILSAHPQTQLVSLTTQSYGGKSFCEVYPHLYKYVDQKCRELDLPALVSEADVIFAALPHGHAIPVAQEALRQGKKFIDLGADFRFDNREVYEQWYKVEHTAPELLEQAVYGLPEMHRDKISSASLVGNPGCYPTSVILGLAPLLTHGLVDTGTVVADSKSGVSGAGRGLSLGVHFAEVNENFRAYNVGMHRHTPEIEQELGKLAGESMVISFTPHLTPMNRGILSTVYAKLKQEMTLEQVRSVYEDYYRNEYFVRLLPPGILPQTKAVAGSNHCDVVPVVDPRTGRVVVISAIDNLIKGAAGQAVQNMNLMYDLPETMGLDKPGLYP</sequence>
<dbReference type="InterPro" id="IPR058924">
    <property type="entry name" value="AGPR_dimerisation_dom"/>
</dbReference>
<keyword evidence="7" id="KW-0963">Cytoplasm</keyword>
<evidence type="ECO:0000256" key="1">
    <source>
        <dbReference type="ARBA" id="ARBA00004862"/>
    </source>
</evidence>
<evidence type="ECO:0000256" key="5">
    <source>
        <dbReference type="ARBA" id="ARBA00023002"/>
    </source>
</evidence>
<evidence type="ECO:0000256" key="4">
    <source>
        <dbReference type="ARBA" id="ARBA00022857"/>
    </source>
</evidence>
<dbReference type="GO" id="GO:0070401">
    <property type="term" value="F:NADP+ binding"/>
    <property type="evidence" value="ECO:0007669"/>
    <property type="project" value="InterPro"/>
</dbReference>
<dbReference type="AlphaFoldDB" id="R4KK86"/>
<dbReference type="GO" id="GO:0005737">
    <property type="term" value="C:cytoplasm"/>
    <property type="evidence" value="ECO:0007669"/>
    <property type="project" value="UniProtKB-SubCell"/>
</dbReference>
<dbReference type="EMBL" id="CP003273">
    <property type="protein sequence ID" value="AGL00026.1"/>
    <property type="molecule type" value="Genomic_DNA"/>
</dbReference>
<feature type="domain" description="Semialdehyde dehydrogenase NAD-binding" evidence="9">
    <location>
        <begin position="4"/>
        <end position="143"/>
    </location>
</feature>
<dbReference type="InterPro" id="IPR000706">
    <property type="entry name" value="AGPR_type-1"/>
</dbReference>
<protein>
    <recommendedName>
        <fullName evidence="7">N-acetyl-gamma-glutamyl-phosphate reductase</fullName>
        <shortName evidence="7">AGPR</shortName>
        <ecNumber evidence="7">1.2.1.38</ecNumber>
    </recommendedName>
    <alternativeName>
        <fullName evidence="7">N-acetyl-glutamate semialdehyde dehydrogenase</fullName>
        <shortName evidence="7">NAGSA dehydrogenase</shortName>
    </alternativeName>
</protein>
<reference evidence="10 11" key="1">
    <citation type="submission" date="2012-01" db="EMBL/GenBank/DDBJ databases">
        <title>Complete sequence of Desulfotomaculum gibsoniae DSM 7213.</title>
        <authorList>
            <consortium name="US DOE Joint Genome Institute"/>
            <person name="Lucas S."/>
            <person name="Han J."/>
            <person name="Lapidus A."/>
            <person name="Cheng J.-F."/>
            <person name="Goodwin L."/>
            <person name="Pitluck S."/>
            <person name="Peters L."/>
            <person name="Ovchinnikova G."/>
            <person name="Teshima H."/>
            <person name="Detter J.C."/>
            <person name="Han C."/>
            <person name="Tapia R."/>
            <person name="Land M."/>
            <person name="Hauser L."/>
            <person name="Kyrpides N."/>
            <person name="Ivanova N."/>
            <person name="Pagani I."/>
            <person name="Parshina S."/>
            <person name="Plugge C."/>
            <person name="Muyzer G."/>
            <person name="Kuever J."/>
            <person name="Ivanova A."/>
            <person name="Nazina T."/>
            <person name="Klenk H.-P."/>
            <person name="Brambilla E."/>
            <person name="Spring S."/>
            <person name="Stams A.F."/>
            <person name="Woyke T."/>
        </authorList>
    </citation>
    <scope>NUCLEOTIDE SEQUENCE [LARGE SCALE GENOMIC DNA]</scope>
    <source>
        <strain evidence="10 11">DSM 7213</strain>
    </source>
</reference>
<dbReference type="CDD" id="cd23934">
    <property type="entry name" value="AGPR_1_C"/>
    <property type="match status" value="1"/>
</dbReference>
<evidence type="ECO:0000256" key="3">
    <source>
        <dbReference type="ARBA" id="ARBA00022605"/>
    </source>
</evidence>
<feature type="active site" evidence="7 8">
    <location>
        <position position="151"/>
    </location>
</feature>
<keyword evidence="3 7" id="KW-0028">Amino-acid biosynthesis</keyword>